<gene>
    <name evidence="2" type="ORF">CSOL1703_00002619</name>
</gene>
<protein>
    <submittedName>
        <fullName evidence="2">Uncharacterized protein</fullName>
    </submittedName>
</protein>
<feature type="chain" id="PRO_5040144821" evidence="1">
    <location>
        <begin position="20"/>
        <end position="127"/>
    </location>
</feature>
<evidence type="ECO:0000313" key="2">
    <source>
        <dbReference type="EMBL" id="CAH0050645.1"/>
    </source>
</evidence>
<organism evidence="2 3">
    <name type="scientific">Clonostachys solani</name>
    <dbReference type="NCBI Taxonomy" id="160281"/>
    <lineage>
        <taxon>Eukaryota</taxon>
        <taxon>Fungi</taxon>
        <taxon>Dikarya</taxon>
        <taxon>Ascomycota</taxon>
        <taxon>Pezizomycotina</taxon>
        <taxon>Sordariomycetes</taxon>
        <taxon>Hypocreomycetidae</taxon>
        <taxon>Hypocreales</taxon>
        <taxon>Bionectriaceae</taxon>
        <taxon>Clonostachys</taxon>
    </lineage>
</organism>
<keyword evidence="1" id="KW-0732">Signal</keyword>
<dbReference type="AlphaFoldDB" id="A0A9N9Z891"/>
<proteinExistence type="predicted"/>
<evidence type="ECO:0000313" key="3">
    <source>
        <dbReference type="Proteomes" id="UP000775872"/>
    </source>
</evidence>
<accession>A0A9N9Z891</accession>
<dbReference type="Proteomes" id="UP000775872">
    <property type="component" value="Unassembled WGS sequence"/>
</dbReference>
<name>A0A9N9Z891_9HYPO</name>
<sequence length="127" mass="14424">MLHVYFAFVIAWLIVDIECTIRWNNITNVDTVNTTGQLIPLVVGCISAADTFKSLMLVLLGNKYPSWKHTTLEVENRYIIGPASFRITKRDETTSRIEEFPVLIQGVNNWPSEASDFNSSPYDVEGR</sequence>
<evidence type="ECO:0000256" key="1">
    <source>
        <dbReference type="SAM" id="SignalP"/>
    </source>
</evidence>
<dbReference type="EMBL" id="CABFOC020000035">
    <property type="protein sequence ID" value="CAH0050645.1"/>
    <property type="molecule type" value="Genomic_DNA"/>
</dbReference>
<keyword evidence="3" id="KW-1185">Reference proteome</keyword>
<feature type="signal peptide" evidence="1">
    <location>
        <begin position="1"/>
        <end position="19"/>
    </location>
</feature>
<reference evidence="3" key="1">
    <citation type="submission" date="2019-06" db="EMBL/GenBank/DDBJ databases">
        <authorList>
            <person name="Broberg M."/>
        </authorList>
    </citation>
    <scope>NUCLEOTIDE SEQUENCE [LARGE SCALE GENOMIC DNA]</scope>
</reference>
<dbReference type="OrthoDB" id="3945378at2759"/>
<reference evidence="2 3" key="2">
    <citation type="submission" date="2021-10" db="EMBL/GenBank/DDBJ databases">
        <authorList>
            <person name="Piombo E."/>
        </authorList>
    </citation>
    <scope>NUCLEOTIDE SEQUENCE [LARGE SCALE GENOMIC DNA]</scope>
</reference>
<comment type="caution">
    <text evidence="2">The sequence shown here is derived from an EMBL/GenBank/DDBJ whole genome shotgun (WGS) entry which is preliminary data.</text>
</comment>